<dbReference type="GO" id="GO:0050515">
    <property type="term" value="F:4-(cytidine 5'-diphospho)-2-C-methyl-D-erythritol kinase activity"/>
    <property type="evidence" value="ECO:0007669"/>
    <property type="project" value="UniProtKB-EC"/>
</dbReference>
<evidence type="ECO:0000256" key="7">
    <source>
        <dbReference type="ARBA" id="ARBA00022840"/>
    </source>
</evidence>
<dbReference type="PANTHER" id="PTHR43527">
    <property type="entry name" value="4-DIPHOSPHOCYTIDYL-2-C-METHYL-D-ERYTHRITOL KINASE, CHLOROPLASTIC"/>
    <property type="match status" value="1"/>
</dbReference>
<keyword evidence="4 9" id="KW-0808">Transferase</keyword>
<evidence type="ECO:0000256" key="4">
    <source>
        <dbReference type="ARBA" id="ARBA00022679"/>
    </source>
</evidence>
<dbReference type="NCBIfam" id="TIGR00154">
    <property type="entry name" value="ispE"/>
    <property type="match status" value="1"/>
</dbReference>
<comment type="similarity">
    <text evidence="1 9">Belongs to the GHMP kinase family. IspE subfamily.</text>
</comment>
<comment type="pathway">
    <text evidence="9">Isoprenoid biosynthesis; isopentenyl diphosphate biosynthesis via DXP pathway; isopentenyl diphosphate from 1-deoxy-D-xylulose 5-phosphate: step 3/6.</text>
</comment>
<dbReference type="InterPro" id="IPR014721">
    <property type="entry name" value="Ribsml_uS5_D2-typ_fold_subgr"/>
</dbReference>
<name>A0ABT4JMW2_9LACO</name>
<dbReference type="InterPro" id="IPR036554">
    <property type="entry name" value="GHMP_kinase_C_sf"/>
</dbReference>
<evidence type="ECO:0000256" key="9">
    <source>
        <dbReference type="HAMAP-Rule" id="MF_00061"/>
    </source>
</evidence>
<feature type="binding site" evidence="9">
    <location>
        <begin position="95"/>
        <end position="105"/>
    </location>
    <ligand>
        <name>ATP</name>
        <dbReference type="ChEBI" id="CHEBI:30616"/>
    </ligand>
</feature>
<evidence type="ECO:0000313" key="12">
    <source>
        <dbReference type="EMBL" id="MCZ2491698.1"/>
    </source>
</evidence>
<evidence type="ECO:0000256" key="8">
    <source>
        <dbReference type="ARBA" id="ARBA00032554"/>
    </source>
</evidence>
<dbReference type="PANTHER" id="PTHR43527:SF2">
    <property type="entry name" value="4-DIPHOSPHOCYTIDYL-2-C-METHYL-D-ERYTHRITOL KINASE, CHLOROPLASTIC"/>
    <property type="match status" value="1"/>
</dbReference>
<evidence type="ECO:0000256" key="6">
    <source>
        <dbReference type="ARBA" id="ARBA00022777"/>
    </source>
</evidence>
<feature type="active site" evidence="9">
    <location>
        <position position="10"/>
    </location>
</feature>
<evidence type="ECO:0000256" key="1">
    <source>
        <dbReference type="ARBA" id="ARBA00009684"/>
    </source>
</evidence>
<gene>
    <name evidence="9 12" type="primary">ispE</name>
    <name evidence="12" type="ORF">N0K80_05940</name>
</gene>
<comment type="function">
    <text evidence="9">Catalyzes the phosphorylation of the position 2 hydroxy group of 4-diphosphocytidyl-2C-methyl-D-erythritol.</text>
</comment>
<protein>
    <recommendedName>
        <fullName evidence="3 9">4-diphosphocytidyl-2-C-methyl-D-erythritol kinase</fullName>
        <shortName evidence="9">CMK</shortName>
        <ecNumber evidence="2 9">2.7.1.148</ecNumber>
    </recommendedName>
    <alternativeName>
        <fullName evidence="8 9">4-(cytidine-5'-diphospho)-2-C-methyl-D-erythritol kinase</fullName>
    </alternativeName>
</protein>
<dbReference type="InterPro" id="IPR013750">
    <property type="entry name" value="GHMP_kinase_C_dom"/>
</dbReference>
<sequence length="284" mass="31497">MEIREKAPAKINLSLDTPFHHQDGEQEWRMVMTSVDLADYLHIKSLEDRTDITVETDSGFLPCDHRNLAYQAAKILQDKFHINKGAQIHIKKQIPVAAGLGGGSSDAAAVLRALNKLWELKLSLAELAKIGLKIDSDVPYCVYSRTAHVTGRGEKIAVLKELPPVWLVVAKPKISVSTPTIIRQIDYTHLVHPNVNAIVNAIEDDDVDALIDNLGNALEPITAERYPEITRLKKKMIKFGADAAEMSGSGPTVFAICRKKSRAQHVYNSLKGFCEEVYLVRPLS</sequence>
<evidence type="ECO:0000259" key="10">
    <source>
        <dbReference type="Pfam" id="PF00288"/>
    </source>
</evidence>
<organism evidence="12 13">
    <name type="scientific">Dellaglioa carnosa</name>
    <dbReference type="NCBI Taxonomy" id="2995136"/>
    <lineage>
        <taxon>Bacteria</taxon>
        <taxon>Bacillati</taxon>
        <taxon>Bacillota</taxon>
        <taxon>Bacilli</taxon>
        <taxon>Lactobacillales</taxon>
        <taxon>Lactobacillaceae</taxon>
        <taxon>Dellaglioa</taxon>
    </lineage>
</organism>
<evidence type="ECO:0000256" key="3">
    <source>
        <dbReference type="ARBA" id="ARBA00017473"/>
    </source>
</evidence>
<dbReference type="Pfam" id="PF08544">
    <property type="entry name" value="GHMP_kinases_C"/>
    <property type="match status" value="1"/>
</dbReference>
<dbReference type="EMBL" id="JANXLI010000004">
    <property type="protein sequence ID" value="MCZ2491698.1"/>
    <property type="molecule type" value="Genomic_DNA"/>
</dbReference>
<dbReference type="RefSeq" id="WP_146343227.1">
    <property type="nucleotide sequence ID" value="NZ_JANXKW010000004.1"/>
</dbReference>
<keyword evidence="5 9" id="KW-0547">Nucleotide-binding</keyword>
<comment type="catalytic activity">
    <reaction evidence="9">
        <text>4-CDP-2-C-methyl-D-erythritol + ATP = 4-CDP-2-C-methyl-D-erythritol 2-phosphate + ADP + H(+)</text>
        <dbReference type="Rhea" id="RHEA:18437"/>
        <dbReference type="ChEBI" id="CHEBI:15378"/>
        <dbReference type="ChEBI" id="CHEBI:30616"/>
        <dbReference type="ChEBI" id="CHEBI:57823"/>
        <dbReference type="ChEBI" id="CHEBI:57919"/>
        <dbReference type="ChEBI" id="CHEBI:456216"/>
        <dbReference type="EC" id="2.7.1.148"/>
    </reaction>
</comment>
<dbReference type="SUPFAM" id="SSF55060">
    <property type="entry name" value="GHMP Kinase, C-terminal domain"/>
    <property type="match status" value="1"/>
</dbReference>
<dbReference type="EC" id="2.7.1.148" evidence="2 9"/>
<dbReference type="InterPro" id="IPR004424">
    <property type="entry name" value="IspE"/>
</dbReference>
<feature type="domain" description="GHMP kinase N-terminal" evidence="10">
    <location>
        <begin position="67"/>
        <end position="144"/>
    </location>
</feature>
<accession>A0ABT4JMW2</accession>
<proteinExistence type="inferred from homology"/>
<keyword evidence="7 9" id="KW-0067">ATP-binding</keyword>
<evidence type="ECO:0000256" key="5">
    <source>
        <dbReference type="ARBA" id="ARBA00022741"/>
    </source>
</evidence>
<keyword evidence="9" id="KW-0414">Isoprene biosynthesis</keyword>
<dbReference type="SUPFAM" id="SSF54211">
    <property type="entry name" value="Ribosomal protein S5 domain 2-like"/>
    <property type="match status" value="1"/>
</dbReference>
<feature type="domain" description="GHMP kinase C-terminal" evidence="11">
    <location>
        <begin position="205"/>
        <end position="274"/>
    </location>
</feature>
<dbReference type="Gene3D" id="3.30.230.10">
    <property type="match status" value="1"/>
</dbReference>
<dbReference type="InterPro" id="IPR006204">
    <property type="entry name" value="GHMP_kinase_N_dom"/>
</dbReference>
<evidence type="ECO:0000313" key="13">
    <source>
        <dbReference type="Proteomes" id="UP001081467"/>
    </source>
</evidence>
<reference evidence="12" key="1">
    <citation type="submission" date="2022-09" db="EMBL/GenBank/DDBJ databases">
        <title>Diversity of Dellaglioa algida.</title>
        <authorList>
            <person name="Matthias E."/>
            <person name="Werum V."/>
        </authorList>
    </citation>
    <scope>NUCLEOTIDE SEQUENCE</scope>
    <source>
        <strain evidence="12">TMW 2.2523</strain>
    </source>
</reference>
<comment type="caution">
    <text evidence="12">The sequence shown here is derived from an EMBL/GenBank/DDBJ whole genome shotgun (WGS) entry which is preliminary data.</text>
</comment>
<dbReference type="InterPro" id="IPR020568">
    <property type="entry name" value="Ribosomal_Su5_D2-typ_SF"/>
</dbReference>
<dbReference type="HAMAP" id="MF_00061">
    <property type="entry name" value="IspE"/>
    <property type="match status" value="1"/>
</dbReference>
<dbReference type="Pfam" id="PF00288">
    <property type="entry name" value="GHMP_kinases_N"/>
    <property type="match status" value="1"/>
</dbReference>
<dbReference type="Proteomes" id="UP001081467">
    <property type="component" value="Unassembled WGS sequence"/>
</dbReference>
<keyword evidence="6 9" id="KW-0418">Kinase</keyword>
<evidence type="ECO:0000256" key="2">
    <source>
        <dbReference type="ARBA" id="ARBA00012052"/>
    </source>
</evidence>
<dbReference type="PIRSF" id="PIRSF010376">
    <property type="entry name" value="IspE"/>
    <property type="match status" value="1"/>
</dbReference>
<keyword evidence="13" id="KW-1185">Reference proteome</keyword>
<evidence type="ECO:0000259" key="11">
    <source>
        <dbReference type="Pfam" id="PF08544"/>
    </source>
</evidence>
<feature type="active site" evidence="9">
    <location>
        <position position="137"/>
    </location>
</feature>
<dbReference type="Gene3D" id="3.30.70.890">
    <property type="entry name" value="GHMP kinase, C-terminal domain"/>
    <property type="match status" value="1"/>
</dbReference>